<evidence type="ECO:0000256" key="3">
    <source>
        <dbReference type="ARBA" id="ARBA00022989"/>
    </source>
</evidence>
<dbReference type="PANTHER" id="PTHR37955">
    <property type="entry name" value="TELLURITE RESISTANCE PROTEIN TEHA"/>
    <property type="match status" value="1"/>
</dbReference>
<feature type="transmembrane region" description="Helical" evidence="5">
    <location>
        <begin position="243"/>
        <end position="261"/>
    </location>
</feature>
<dbReference type="Pfam" id="PF03595">
    <property type="entry name" value="SLAC1"/>
    <property type="match status" value="1"/>
</dbReference>
<dbReference type="AlphaFoldDB" id="A0A380I6X6"/>
<dbReference type="Proteomes" id="UP000254100">
    <property type="component" value="Unassembled WGS sequence"/>
</dbReference>
<feature type="transmembrane region" description="Helical" evidence="5">
    <location>
        <begin position="7"/>
        <end position="24"/>
    </location>
</feature>
<dbReference type="OrthoDB" id="309023at2"/>
<evidence type="ECO:0000256" key="1">
    <source>
        <dbReference type="ARBA" id="ARBA00004141"/>
    </source>
</evidence>
<dbReference type="PANTHER" id="PTHR37955:SF1">
    <property type="entry name" value="DEP DOMAIN-CONTAINING PROTEIN"/>
    <property type="match status" value="1"/>
</dbReference>
<dbReference type="EMBL" id="UHDT01000004">
    <property type="protein sequence ID" value="SUN02186.1"/>
    <property type="molecule type" value="Genomic_DNA"/>
</dbReference>
<feature type="transmembrane region" description="Helical" evidence="5">
    <location>
        <begin position="187"/>
        <end position="208"/>
    </location>
</feature>
<sequence length="309" mass="35034">MPLKKVPLVISGLILGLLGLGNLLKDFSLFLCAICGGLAIIVFLHLLYSMVIDFNSVKEQLKNPLVSSVFTTFFMSGFLATTYLNTFFNKIFFMNNLIVAIWFICFTAIIIHMVIFSIKYLKDFSIENVFPSWTVLYIGIAIAGLTVKTSGQYWIGQTTVIYGFLATCLVLPVVFKRVRIHPLQSLVKPNTATICAPFSLVSAAYIVAFPKTNLLVLIILLILSQFFYFYIIIQLPKLINRPFSPAFSAFTFPLVISATALKNSMSVLLFPEIWKYLLFFEILLATLIVFGVFFSYIKHFFRTNIFIKF</sequence>
<gene>
    <name evidence="6" type="primary">speta_1</name>
    <name evidence="6" type="ORF">NCTC13832_02425</name>
</gene>
<dbReference type="InterPro" id="IPR038665">
    <property type="entry name" value="Voltage-dep_anion_channel_sf"/>
</dbReference>
<reference evidence="6 7" key="1">
    <citation type="submission" date="2018-06" db="EMBL/GenBank/DDBJ databases">
        <authorList>
            <consortium name="Pathogen Informatics"/>
            <person name="Doyle S."/>
        </authorList>
    </citation>
    <scope>NUCLEOTIDE SEQUENCE [LARGE SCALE GENOMIC DNA]</scope>
    <source>
        <strain evidence="6 7">NCTC13832</strain>
    </source>
</reference>
<feature type="transmembrane region" description="Helical" evidence="5">
    <location>
        <begin position="30"/>
        <end position="52"/>
    </location>
</feature>
<comment type="subcellular location">
    <subcellularLocation>
        <location evidence="1">Membrane</location>
        <topology evidence="1">Multi-pass membrane protein</topology>
    </subcellularLocation>
</comment>
<organism evidence="6 7">
    <name type="scientific">Staphylococcus microti</name>
    <dbReference type="NCBI Taxonomy" id="569857"/>
    <lineage>
        <taxon>Bacteria</taxon>
        <taxon>Bacillati</taxon>
        <taxon>Bacillota</taxon>
        <taxon>Bacilli</taxon>
        <taxon>Bacillales</taxon>
        <taxon>Staphylococcaceae</taxon>
        <taxon>Staphylococcus</taxon>
    </lineage>
</organism>
<feature type="transmembrane region" description="Helical" evidence="5">
    <location>
        <begin position="153"/>
        <end position="175"/>
    </location>
</feature>
<keyword evidence="3 5" id="KW-1133">Transmembrane helix</keyword>
<dbReference type="RefSeq" id="WP_042740069.1">
    <property type="nucleotide sequence ID" value="NZ_PPRJ01000005.1"/>
</dbReference>
<keyword evidence="4 5" id="KW-0472">Membrane</keyword>
<feature type="transmembrane region" description="Helical" evidence="5">
    <location>
        <begin position="64"/>
        <end position="85"/>
    </location>
</feature>
<evidence type="ECO:0000313" key="7">
    <source>
        <dbReference type="Proteomes" id="UP000254100"/>
    </source>
</evidence>
<dbReference type="InterPro" id="IPR052951">
    <property type="entry name" value="Tellurite_res_ion_channel"/>
</dbReference>
<feature type="transmembrane region" description="Helical" evidence="5">
    <location>
        <begin position="130"/>
        <end position="147"/>
    </location>
</feature>
<name>A0A380I6X6_9STAP</name>
<dbReference type="Gene3D" id="1.50.10.150">
    <property type="entry name" value="Voltage-dependent anion channel"/>
    <property type="match status" value="1"/>
</dbReference>
<feature type="transmembrane region" description="Helical" evidence="5">
    <location>
        <begin position="97"/>
        <end position="118"/>
    </location>
</feature>
<proteinExistence type="predicted"/>
<evidence type="ECO:0000256" key="2">
    <source>
        <dbReference type="ARBA" id="ARBA00022692"/>
    </source>
</evidence>
<evidence type="ECO:0000256" key="5">
    <source>
        <dbReference type="SAM" id="Phobius"/>
    </source>
</evidence>
<accession>A0A380I6X6</accession>
<dbReference type="GO" id="GO:0046583">
    <property type="term" value="F:monoatomic cation efflux transmembrane transporter activity"/>
    <property type="evidence" value="ECO:0007669"/>
    <property type="project" value="TreeGrafter"/>
</dbReference>
<keyword evidence="2 5" id="KW-0812">Transmembrane</keyword>
<dbReference type="CDD" id="cd09325">
    <property type="entry name" value="TDT_C4-dicarb_trans"/>
    <property type="match status" value="1"/>
</dbReference>
<protein>
    <submittedName>
        <fullName evidence="6">Exfoliative toxin A</fullName>
    </submittedName>
</protein>
<feature type="transmembrane region" description="Helical" evidence="5">
    <location>
        <begin position="214"/>
        <end position="231"/>
    </location>
</feature>
<feature type="transmembrane region" description="Helical" evidence="5">
    <location>
        <begin position="273"/>
        <end position="297"/>
    </location>
</feature>
<dbReference type="InterPro" id="IPR004695">
    <property type="entry name" value="SLAC1/Mae1/Ssu1/TehA"/>
</dbReference>
<evidence type="ECO:0000256" key="4">
    <source>
        <dbReference type="ARBA" id="ARBA00023136"/>
    </source>
</evidence>
<evidence type="ECO:0000313" key="6">
    <source>
        <dbReference type="EMBL" id="SUN02186.1"/>
    </source>
</evidence>
<dbReference type="GO" id="GO:0005886">
    <property type="term" value="C:plasma membrane"/>
    <property type="evidence" value="ECO:0007669"/>
    <property type="project" value="TreeGrafter"/>
</dbReference>